<dbReference type="eggNOG" id="COG0357">
    <property type="taxonomic scope" value="Bacteria"/>
</dbReference>
<dbReference type="AlphaFoldDB" id="B8HVL1"/>
<dbReference type="InterPro" id="IPR029063">
    <property type="entry name" value="SAM-dependent_MTases_sf"/>
</dbReference>
<comment type="similarity">
    <text evidence="6">Belongs to the methyltransferase superfamily. RNA methyltransferase RsmG family.</text>
</comment>
<dbReference type="NCBIfam" id="TIGR00138">
    <property type="entry name" value="rsmG_gidB"/>
    <property type="match status" value="1"/>
</dbReference>
<feature type="binding site" evidence="6">
    <location>
        <position position="160"/>
    </location>
    <ligand>
        <name>S-adenosyl-L-methionine</name>
        <dbReference type="ChEBI" id="CHEBI:59789"/>
    </ligand>
</feature>
<evidence type="ECO:0000256" key="4">
    <source>
        <dbReference type="ARBA" id="ARBA00022679"/>
    </source>
</evidence>
<dbReference type="GO" id="GO:0005829">
    <property type="term" value="C:cytosol"/>
    <property type="evidence" value="ECO:0007669"/>
    <property type="project" value="TreeGrafter"/>
</dbReference>
<dbReference type="HOGENOM" id="CLU_065341_0_2_3"/>
<dbReference type="Pfam" id="PF02527">
    <property type="entry name" value="GidB"/>
    <property type="match status" value="1"/>
</dbReference>
<keyword evidence="2 6" id="KW-0698">rRNA processing</keyword>
<comment type="subcellular location">
    <subcellularLocation>
        <location evidence="6">Cytoplasm</location>
    </subcellularLocation>
</comment>
<reference evidence="7" key="1">
    <citation type="submission" date="2009-01" db="EMBL/GenBank/DDBJ databases">
        <title>Complete sequence of chromosome Cyanothece sp. PCC 7425.</title>
        <authorList>
            <consortium name="US DOE Joint Genome Institute"/>
            <person name="Lucas S."/>
            <person name="Copeland A."/>
            <person name="Lapidus A."/>
            <person name="Glavina del Rio T."/>
            <person name="Dalin E."/>
            <person name="Tice H."/>
            <person name="Bruce D."/>
            <person name="Goodwin L."/>
            <person name="Pitluck S."/>
            <person name="Sims D."/>
            <person name="Meineke L."/>
            <person name="Brettin T."/>
            <person name="Detter J.C."/>
            <person name="Han C."/>
            <person name="Larimer F."/>
            <person name="Land M."/>
            <person name="Hauser L."/>
            <person name="Kyrpides N."/>
            <person name="Ovchinnikova G."/>
            <person name="Liberton M."/>
            <person name="Stoeckel J."/>
            <person name="Banerjee A."/>
            <person name="Singh A."/>
            <person name="Page L."/>
            <person name="Sato H."/>
            <person name="Zhao L."/>
            <person name="Sherman L."/>
            <person name="Pakrasi H."/>
            <person name="Richardson P."/>
        </authorList>
    </citation>
    <scope>NUCLEOTIDE SEQUENCE</scope>
    <source>
        <strain evidence="7">PCC 7425</strain>
    </source>
</reference>
<evidence type="ECO:0000256" key="1">
    <source>
        <dbReference type="ARBA" id="ARBA00022490"/>
    </source>
</evidence>
<dbReference type="EMBL" id="CP001344">
    <property type="protein sequence ID" value="ACL46323.1"/>
    <property type="molecule type" value="Genomic_DNA"/>
</dbReference>
<evidence type="ECO:0000256" key="2">
    <source>
        <dbReference type="ARBA" id="ARBA00022552"/>
    </source>
</evidence>
<keyword evidence="5 6" id="KW-0949">S-adenosyl-L-methionine</keyword>
<feature type="binding site" evidence="6">
    <location>
        <position position="95"/>
    </location>
    <ligand>
        <name>S-adenosyl-L-methionine</name>
        <dbReference type="ChEBI" id="CHEBI:59789"/>
    </ligand>
</feature>
<sequence length="231" mass="26069">MNELIAPQLPQQVELWQQTLNWQPTIAQQQQFQQLYELILTGNQQLNLTRITAPLEFWEKHLWDSLSGIAPFLSPAQTDTSSHWQAIDIGTGAGFPGLVVAIVRPDWQLTLIDSTRKKISWLESTVAELGLSNVRPIWGRAEELNQHPGYHQGFDLGLIRAVASADRCAAYSLPFLKPGGLAILYRGQWSASEQESLNPVLRRLGGKIESVQTWQTPLTHGDRHCLYLRKL</sequence>
<dbReference type="SUPFAM" id="SSF53335">
    <property type="entry name" value="S-adenosyl-L-methionine-dependent methyltransferases"/>
    <property type="match status" value="1"/>
</dbReference>
<proteinExistence type="inferred from homology"/>
<dbReference type="OrthoDB" id="9808773at2"/>
<dbReference type="STRING" id="395961.Cyan7425_4009"/>
<keyword evidence="4 6" id="KW-0808">Transferase</keyword>
<feature type="binding site" evidence="6">
    <location>
        <position position="90"/>
    </location>
    <ligand>
        <name>S-adenosyl-L-methionine</name>
        <dbReference type="ChEBI" id="CHEBI:59789"/>
    </ligand>
</feature>
<feature type="binding site" evidence="6">
    <location>
        <begin position="141"/>
        <end position="142"/>
    </location>
    <ligand>
        <name>S-adenosyl-L-methionine</name>
        <dbReference type="ChEBI" id="CHEBI:59789"/>
    </ligand>
</feature>
<evidence type="ECO:0000256" key="3">
    <source>
        <dbReference type="ARBA" id="ARBA00022603"/>
    </source>
</evidence>
<evidence type="ECO:0000313" key="7">
    <source>
        <dbReference type="EMBL" id="ACL46323.1"/>
    </source>
</evidence>
<keyword evidence="1 6" id="KW-0963">Cytoplasm</keyword>
<dbReference type="Gene3D" id="3.40.50.150">
    <property type="entry name" value="Vaccinia Virus protein VP39"/>
    <property type="match status" value="1"/>
</dbReference>
<comment type="function">
    <text evidence="6">Specifically methylates the N7 position of a guanine in 16S rRNA.</text>
</comment>
<protein>
    <recommendedName>
        <fullName evidence="6">Ribosomal RNA small subunit methyltransferase G</fullName>
        <ecNumber evidence="6">2.1.1.-</ecNumber>
    </recommendedName>
    <alternativeName>
        <fullName evidence="6">16S rRNA 7-methylguanosine methyltransferase</fullName>
        <shortName evidence="6">16S rRNA m7G methyltransferase</shortName>
    </alternativeName>
</protein>
<name>B8HVL1_CYAP4</name>
<dbReference type="KEGG" id="cyn:Cyan7425_4009"/>
<feature type="binding site" evidence="6">
    <location>
        <begin position="113"/>
        <end position="115"/>
    </location>
    <ligand>
        <name>S-adenosyl-L-methionine</name>
        <dbReference type="ChEBI" id="CHEBI:59789"/>
    </ligand>
</feature>
<dbReference type="HAMAP" id="MF_00074">
    <property type="entry name" value="16SrRNA_methyltr_G"/>
    <property type="match status" value="1"/>
</dbReference>
<evidence type="ECO:0000256" key="5">
    <source>
        <dbReference type="ARBA" id="ARBA00022691"/>
    </source>
</evidence>
<dbReference type="PANTHER" id="PTHR31760:SF0">
    <property type="entry name" value="S-ADENOSYL-L-METHIONINE-DEPENDENT METHYLTRANSFERASES SUPERFAMILY PROTEIN"/>
    <property type="match status" value="1"/>
</dbReference>
<dbReference type="InterPro" id="IPR003682">
    <property type="entry name" value="rRNA_ssu_MeTfrase_G"/>
</dbReference>
<dbReference type="PIRSF" id="PIRSF003078">
    <property type="entry name" value="GidB"/>
    <property type="match status" value="1"/>
</dbReference>
<accession>B8HVL1</accession>
<evidence type="ECO:0000256" key="6">
    <source>
        <dbReference type="HAMAP-Rule" id="MF_00074"/>
    </source>
</evidence>
<dbReference type="EC" id="2.1.1.-" evidence="6"/>
<dbReference type="PANTHER" id="PTHR31760">
    <property type="entry name" value="S-ADENOSYL-L-METHIONINE-DEPENDENT METHYLTRANSFERASES SUPERFAMILY PROTEIN"/>
    <property type="match status" value="1"/>
</dbReference>
<gene>
    <name evidence="6" type="primary">rsmG</name>
    <name evidence="7" type="ordered locus">Cyan7425_4009</name>
</gene>
<dbReference type="GO" id="GO:0070043">
    <property type="term" value="F:rRNA (guanine-N7-)-methyltransferase activity"/>
    <property type="evidence" value="ECO:0007669"/>
    <property type="project" value="UniProtKB-UniRule"/>
</dbReference>
<organism evidence="7">
    <name type="scientific">Cyanothece sp. (strain PCC 7425 / ATCC 29141)</name>
    <dbReference type="NCBI Taxonomy" id="395961"/>
    <lineage>
        <taxon>Bacteria</taxon>
        <taxon>Bacillati</taxon>
        <taxon>Cyanobacteriota</taxon>
        <taxon>Cyanophyceae</taxon>
        <taxon>Gomontiellales</taxon>
        <taxon>Cyanothecaceae</taxon>
        <taxon>Cyanothece</taxon>
    </lineage>
</organism>
<keyword evidence="3 6" id="KW-0489">Methyltransferase</keyword>